<evidence type="ECO:0000313" key="3">
    <source>
        <dbReference type="Proteomes" id="UP001642540"/>
    </source>
</evidence>
<name>A0ABP1Q4S4_9HEXA</name>
<dbReference type="Proteomes" id="UP001642540">
    <property type="component" value="Unassembled WGS sequence"/>
</dbReference>
<sequence>MEFLSNITKCTPRCSVVSSNIVDGKVTTEELEELINSKWLKAKEQIYPELTQYLDSWMGFMFWKPDLRFNLKHHLKSHTIVGRNDQEVEENVCNFVQDLLNSPYYPKRSPWEVSVINNYKNELLSKECVNGELSLVVFRFHHSLGDGFSTLKAITGLFDKSLPEICLPSMKQLGITSWWKRLFFCITLPLRMLYDSFNLAYLAIMQSSPLQVPDLNKSKRMFCQRLPLIPIENIKTLKNRLGVSFTTVLLTGLATGLAKAMYRLDIETKQTNRPNSLRRKTTPFVTLLPLPGHPNKLRNHFTFTILELPTKLEMESQQRLKMISSILKTARQNTIPLLIVFLLRAIGSLPPVMTKLFRRHLGTPVGLTNFPGPGIEMEVTGKKVLVADFVVGTQGLSGVGFMVFSFRNHIRITATVEEAVMDKSAANQMLEYIAEEFDNLNELSKKSEVQFKN</sequence>
<comment type="caution">
    <text evidence="2">The sequence shown here is derived from an EMBL/GenBank/DDBJ whole genome shotgun (WGS) entry which is preliminary data.</text>
</comment>
<gene>
    <name evidence="2" type="ORF">ODALV1_LOCUS5901</name>
</gene>
<evidence type="ECO:0000313" key="2">
    <source>
        <dbReference type="EMBL" id="CAL8084787.1"/>
    </source>
</evidence>
<accession>A0ABP1Q4S4</accession>
<dbReference type="PANTHER" id="PTHR31650:SF1">
    <property type="entry name" value="WAX ESTER SYNTHASE_DIACYLGLYCEROL ACYLTRANSFERASE 4-RELATED"/>
    <property type="match status" value="1"/>
</dbReference>
<feature type="domain" description="O-acyltransferase WSD1 C-terminal" evidence="1">
    <location>
        <begin position="299"/>
        <end position="440"/>
    </location>
</feature>
<evidence type="ECO:0000259" key="1">
    <source>
        <dbReference type="Pfam" id="PF06974"/>
    </source>
</evidence>
<keyword evidence="3" id="KW-1185">Reference proteome</keyword>
<reference evidence="2 3" key="1">
    <citation type="submission" date="2024-08" db="EMBL/GenBank/DDBJ databases">
        <authorList>
            <person name="Cucini C."/>
            <person name="Frati F."/>
        </authorList>
    </citation>
    <scope>NUCLEOTIDE SEQUENCE [LARGE SCALE GENOMIC DNA]</scope>
</reference>
<proteinExistence type="predicted"/>
<dbReference type="Pfam" id="PF06974">
    <property type="entry name" value="WS_DGAT_C"/>
    <property type="match status" value="1"/>
</dbReference>
<dbReference type="InterPro" id="IPR009721">
    <property type="entry name" value="O-acyltransferase_WSD1_C"/>
</dbReference>
<protein>
    <recommendedName>
        <fullName evidence="1">O-acyltransferase WSD1 C-terminal domain-containing protein</fullName>
    </recommendedName>
</protein>
<dbReference type="InterPro" id="IPR045034">
    <property type="entry name" value="O-acyltransferase_WSD1-like"/>
</dbReference>
<dbReference type="EMBL" id="CAXLJM020000019">
    <property type="protein sequence ID" value="CAL8084787.1"/>
    <property type="molecule type" value="Genomic_DNA"/>
</dbReference>
<dbReference type="PANTHER" id="PTHR31650">
    <property type="entry name" value="O-ACYLTRANSFERASE (WSD1-LIKE) FAMILY PROTEIN"/>
    <property type="match status" value="1"/>
</dbReference>
<organism evidence="2 3">
    <name type="scientific">Orchesella dallaii</name>
    <dbReference type="NCBI Taxonomy" id="48710"/>
    <lineage>
        <taxon>Eukaryota</taxon>
        <taxon>Metazoa</taxon>
        <taxon>Ecdysozoa</taxon>
        <taxon>Arthropoda</taxon>
        <taxon>Hexapoda</taxon>
        <taxon>Collembola</taxon>
        <taxon>Entomobryomorpha</taxon>
        <taxon>Entomobryoidea</taxon>
        <taxon>Orchesellidae</taxon>
        <taxon>Orchesellinae</taxon>
        <taxon>Orchesella</taxon>
    </lineage>
</organism>